<keyword evidence="1" id="KW-0175">Coiled coil</keyword>
<proteinExistence type="predicted"/>
<reference evidence="4" key="1">
    <citation type="journal article" date="2017" name="Nat. Commun.">
        <title>The North American bullfrog draft genome provides insight into hormonal regulation of long noncoding RNA.</title>
        <authorList>
            <person name="Hammond S.A."/>
            <person name="Warren R.L."/>
            <person name="Vandervalk B.P."/>
            <person name="Kucuk E."/>
            <person name="Khan H."/>
            <person name="Gibb E.A."/>
            <person name="Pandoh P."/>
            <person name="Kirk H."/>
            <person name="Zhao Y."/>
            <person name="Jones M."/>
            <person name="Mungall A.J."/>
            <person name="Coope R."/>
            <person name="Pleasance S."/>
            <person name="Moore R.A."/>
            <person name="Holt R.A."/>
            <person name="Round J.M."/>
            <person name="Ohora S."/>
            <person name="Walle B.V."/>
            <person name="Veldhoen N."/>
            <person name="Helbing C.C."/>
            <person name="Birol I."/>
        </authorList>
    </citation>
    <scope>NUCLEOTIDE SEQUENCE [LARGE SCALE GENOMIC DNA]</scope>
</reference>
<feature type="region of interest" description="Disordered" evidence="2">
    <location>
        <begin position="70"/>
        <end position="119"/>
    </location>
</feature>
<feature type="compositionally biased region" description="Low complexity" evidence="2">
    <location>
        <begin position="324"/>
        <end position="338"/>
    </location>
</feature>
<feature type="region of interest" description="Disordered" evidence="2">
    <location>
        <begin position="324"/>
        <end position="368"/>
    </location>
</feature>
<dbReference type="Proteomes" id="UP000228934">
    <property type="component" value="Unassembled WGS sequence"/>
</dbReference>
<feature type="region of interest" description="Disordered" evidence="2">
    <location>
        <begin position="1"/>
        <end position="21"/>
    </location>
</feature>
<evidence type="ECO:0000313" key="3">
    <source>
        <dbReference type="EMBL" id="PIN95547.1"/>
    </source>
</evidence>
<evidence type="ECO:0000313" key="4">
    <source>
        <dbReference type="Proteomes" id="UP000228934"/>
    </source>
</evidence>
<protein>
    <submittedName>
        <fullName evidence="3">Uncharacterized protein</fullName>
    </submittedName>
</protein>
<accession>A0A2G9NWS6</accession>
<feature type="region of interest" description="Disordered" evidence="2">
    <location>
        <begin position="157"/>
        <end position="194"/>
    </location>
</feature>
<organism evidence="3 4">
    <name type="scientific">Aquarana catesbeiana</name>
    <name type="common">American bullfrog</name>
    <name type="synonym">Rana catesbeiana</name>
    <dbReference type="NCBI Taxonomy" id="8400"/>
    <lineage>
        <taxon>Eukaryota</taxon>
        <taxon>Metazoa</taxon>
        <taxon>Chordata</taxon>
        <taxon>Craniata</taxon>
        <taxon>Vertebrata</taxon>
        <taxon>Euteleostomi</taxon>
        <taxon>Amphibia</taxon>
        <taxon>Batrachia</taxon>
        <taxon>Anura</taxon>
        <taxon>Neobatrachia</taxon>
        <taxon>Ranoidea</taxon>
        <taxon>Ranidae</taxon>
        <taxon>Aquarana</taxon>
    </lineage>
</organism>
<evidence type="ECO:0000256" key="2">
    <source>
        <dbReference type="SAM" id="MobiDB-lite"/>
    </source>
</evidence>
<keyword evidence="4" id="KW-1185">Reference proteome</keyword>
<evidence type="ECO:0000256" key="1">
    <source>
        <dbReference type="SAM" id="Coils"/>
    </source>
</evidence>
<name>A0A2G9NWS6_AQUCT</name>
<gene>
    <name evidence="3" type="ORF">AB205_0089160</name>
</gene>
<dbReference type="AlphaFoldDB" id="A0A2G9NWS6"/>
<feature type="non-terminal residue" evidence="3">
    <location>
        <position position="487"/>
    </location>
</feature>
<sequence length="487" mass="53712">MTTCRHAALQPAGGGSRSVTGGLRAYMTPQRGENIGDTAGAGMRQCRGPDTGGFQGKAGRGSPMLHTAHIHSPQNWSPPTNGRGRRMSGGVEERIGGSGSRLAAPTKLEQRSSPKTSKGMEEIWWGNELEKGKEAQYELGDALIEQKLEISRPLKDTETQVAKKSGITPKVTPKESSSNPLITDTPLADPDGDDQGYVEIEVVPLETDHKLEEGITSHAFPAELMEGAAKEYIFRTEDIETETEPARSGNEQDFRDIRELIRALPTKTDIQELISTVERSCKQAVEDLREEIVASLIRDGFDGHRGKNKSNPIKEALVRTSSKMAAKALAKQHAASPARSGQADSEEEDETDPIYSGSPTPPQSVMSQPDFLKHMLNKALKATSDQITNRLSREIRELGQRTADMETRVDDIELTIQEHAQEQAALREENATLLSRFEDAENRSRRSNLRLRSIPEVHDDIQSFTMALFQELSPSVPTECLEFDRIH</sequence>
<dbReference type="EMBL" id="KV923681">
    <property type="protein sequence ID" value="PIN95547.1"/>
    <property type="molecule type" value="Genomic_DNA"/>
</dbReference>
<feature type="coiled-coil region" evidence="1">
    <location>
        <begin position="409"/>
        <end position="443"/>
    </location>
</feature>